<sequence>MNLKQSIYRLTSVSIFSKVCKFWKLKLGQSQLDSATVGSLKPVCPDPYGY</sequence>
<accession>A0A6J4VP15</accession>
<gene>
    <name evidence="1" type="ORF">AVDCRST_MAG81-3374</name>
</gene>
<reference evidence="1" key="1">
    <citation type="submission" date="2020-02" db="EMBL/GenBank/DDBJ databases">
        <authorList>
            <person name="Meier V. D."/>
        </authorList>
    </citation>
    <scope>NUCLEOTIDE SEQUENCE</scope>
    <source>
        <strain evidence="1">AVDCRST_MAG81</strain>
    </source>
</reference>
<evidence type="ECO:0000313" key="1">
    <source>
        <dbReference type="EMBL" id="CAA9583447.1"/>
    </source>
</evidence>
<dbReference type="EMBL" id="CADCWO010000183">
    <property type="protein sequence ID" value="CAA9583447.1"/>
    <property type="molecule type" value="Genomic_DNA"/>
</dbReference>
<organism evidence="1">
    <name type="scientific">uncultured Synechococcales cyanobacterium</name>
    <dbReference type="NCBI Taxonomy" id="1936017"/>
    <lineage>
        <taxon>Bacteria</taxon>
        <taxon>Bacillati</taxon>
        <taxon>Cyanobacteriota</taxon>
        <taxon>Cyanophyceae</taxon>
        <taxon>Synechococcales</taxon>
        <taxon>environmental samples</taxon>
    </lineage>
</organism>
<dbReference type="AlphaFoldDB" id="A0A6J4VP15"/>
<protein>
    <submittedName>
        <fullName evidence="1">Uncharacterized protein</fullName>
    </submittedName>
</protein>
<proteinExistence type="predicted"/>
<name>A0A6J4VP15_9CYAN</name>